<gene>
    <name evidence="1" type="ORF">CCUR1050_LOCUS28298</name>
</gene>
<accession>A0A7S0QX56</accession>
<reference evidence="1" key="1">
    <citation type="submission" date="2021-01" db="EMBL/GenBank/DDBJ databases">
        <authorList>
            <person name="Corre E."/>
            <person name="Pelletier E."/>
            <person name="Niang G."/>
            <person name="Scheremetjew M."/>
            <person name="Finn R."/>
            <person name="Kale V."/>
            <person name="Holt S."/>
            <person name="Cochrane G."/>
            <person name="Meng A."/>
            <person name="Brown T."/>
            <person name="Cohen L."/>
        </authorList>
    </citation>
    <scope>NUCLEOTIDE SEQUENCE</scope>
    <source>
        <strain evidence="1">CCAP979/52</strain>
    </source>
</reference>
<dbReference type="EMBL" id="HBEZ01051619">
    <property type="protein sequence ID" value="CAD8653687.1"/>
    <property type="molecule type" value="Transcribed_RNA"/>
</dbReference>
<sequence length="134" mass="13964">MFADLHHLHQFVSLEQGGSVTAASWVGGTGAGEANIYFGATHITADNVHESWLSDDQVSDMNAGVNGPIDRNEGAYNGYAAVKAFWADTTNMDNLRGGDATGLATPGAQEVTSDADGVSGFGNTVHSYSGDSFY</sequence>
<dbReference type="AlphaFoldDB" id="A0A7S0QX56"/>
<evidence type="ECO:0000313" key="1">
    <source>
        <dbReference type="EMBL" id="CAD8653687.1"/>
    </source>
</evidence>
<organism evidence="1">
    <name type="scientific">Cryptomonas curvata</name>
    <dbReference type="NCBI Taxonomy" id="233186"/>
    <lineage>
        <taxon>Eukaryota</taxon>
        <taxon>Cryptophyceae</taxon>
        <taxon>Cryptomonadales</taxon>
        <taxon>Cryptomonadaceae</taxon>
        <taxon>Cryptomonas</taxon>
    </lineage>
</organism>
<name>A0A7S0QX56_9CRYP</name>
<protein>
    <submittedName>
        <fullName evidence="1">Uncharacterized protein</fullName>
    </submittedName>
</protein>
<proteinExistence type="predicted"/>